<dbReference type="GO" id="GO:0004364">
    <property type="term" value="F:glutathione transferase activity"/>
    <property type="evidence" value="ECO:0007669"/>
    <property type="project" value="UniProtKB-EC"/>
</dbReference>
<evidence type="ECO:0000256" key="2">
    <source>
        <dbReference type="ARBA" id="ARBA00011738"/>
    </source>
</evidence>
<dbReference type="Pfam" id="PF02798">
    <property type="entry name" value="GST_N"/>
    <property type="match status" value="1"/>
</dbReference>
<dbReference type="FunFam" id="3.40.30.10:FF:000034">
    <property type="entry name" value="glutathione S-transferase 1"/>
    <property type="match status" value="1"/>
</dbReference>
<dbReference type="Pfam" id="PF13410">
    <property type="entry name" value="GST_C_2"/>
    <property type="match status" value="2"/>
</dbReference>
<dbReference type="CDD" id="cd03045">
    <property type="entry name" value="GST_N_Delta_Epsilon"/>
    <property type="match status" value="2"/>
</dbReference>
<dbReference type="SFLD" id="SFLDG01153">
    <property type="entry name" value="Main.4:_Theta-like"/>
    <property type="match status" value="2"/>
</dbReference>
<dbReference type="InterPro" id="IPR036249">
    <property type="entry name" value="Thioredoxin-like_sf"/>
</dbReference>
<dbReference type="SUPFAM" id="SSF52833">
    <property type="entry name" value="Thioredoxin-like"/>
    <property type="match status" value="2"/>
</dbReference>
<evidence type="ECO:0000256" key="5">
    <source>
        <dbReference type="ARBA" id="ARBA00041523"/>
    </source>
</evidence>
<evidence type="ECO:0000256" key="4">
    <source>
        <dbReference type="ARBA" id="ARBA00022679"/>
    </source>
</evidence>
<dbReference type="InterPro" id="IPR010987">
    <property type="entry name" value="Glutathione-S-Trfase_C-like"/>
</dbReference>
<keyword evidence="8" id="KW-1185">Reference proteome</keyword>
<evidence type="ECO:0000256" key="3">
    <source>
        <dbReference type="ARBA" id="ARBA00012452"/>
    </source>
</evidence>
<organism evidence="7 8">
    <name type="scientific">Anopheles stephensi</name>
    <name type="common">Indo-Pakistan malaria mosquito</name>
    <dbReference type="NCBI Taxonomy" id="30069"/>
    <lineage>
        <taxon>Eukaryota</taxon>
        <taxon>Metazoa</taxon>
        <taxon>Ecdysozoa</taxon>
        <taxon>Arthropoda</taxon>
        <taxon>Hexapoda</taxon>
        <taxon>Insecta</taxon>
        <taxon>Pterygota</taxon>
        <taxon>Neoptera</taxon>
        <taxon>Endopterygota</taxon>
        <taxon>Diptera</taxon>
        <taxon>Nematocera</taxon>
        <taxon>Culicoidea</taxon>
        <taxon>Culicidae</taxon>
        <taxon>Anophelinae</taxon>
        <taxon>Anopheles</taxon>
    </lineage>
</organism>
<name>A0A182YGP0_ANOST</name>
<proteinExistence type="inferred from homology"/>
<sequence>MDLYYNILSPPSRAILLLGEALHLKFNLISLDVHRKDYVNAAFKKINPQHTVPTLVVDGVAICEPGAILIYLAEQYAPAGSTYYPPDPLRRAIVNQRLLFECGTLYKCIFVYYSPVVLERAVPVETDRQKLDEAVAVLDGILHHSAFVAGDCLTVADYSLVCTVSMLVLLKFELAPYAAVRRWYERCKEVIAGYTELTQRAVRMFQKWMEQENGSIARKMNFYYHPASPYCRAVMLVAKALKLNLNMLYVDLMTDEQLRPSFTAINPFHCVPTLVDNDLTLWESRAILVYLVDKYGRTNSRLYPKDPKTRAIINQRLFFDHGTLGTRLEDYFYPLYFEGATPGGEKLEKLEEALGWLNEYLITNPYAAGPNMTLADYSLVATVSSLEVVQYDLSKYPAIAAWYEGCKATIVDYQEINESGMQQYRAYFESGLHPVA</sequence>
<dbReference type="InterPro" id="IPR004045">
    <property type="entry name" value="Glutathione_S-Trfase_N"/>
</dbReference>
<dbReference type="GO" id="GO:0006749">
    <property type="term" value="P:glutathione metabolic process"/>
    <property type="evidence" value="ECO:0007669"/>
    <property type="project" value="TreeGrafter"/>
</dbReference>
<keyword evidence="4" id="KW-0808">Transferase</keyword>
<dbReference type="VEuPathDB" id="VectorBase:ASTE015883"/>
<dbReference type="CDD" id="cd03177">
    <property type="entry name" value="GST_C_Delta_Epsilon"/>
    <property type="match status" value="2"/>
</dbReference>
<dbReference type="Gene3D" id="1.20.1050.10">
    <property type="match status" value="2"/>
</dbReference>
<dbReference type="PROSITE" id="PS50405">
    <property type="entry name" value="GST_CTER"/>
    <property type="match status" value="2"/>
</dbReference>
<dbReference type="SFLD" id="SFLDG00358">
    <property type="entry name" value="Main_(cytGST)"/>
    <property type="match status" value="2"/>
</dbReference>
<dbReference type="Proteomes" id="UP000076408">
    <property type="component" value="Unassembled WGS sequence"/>
</dbReference>
<dbReference type="VEuPathDB" id="VectorBase:ASTEI20_037467"/>
<evidence type="ECO:0000313" key="7">
    <source>
        <dbReference type="EnsemblMetazoa" id="ASTEI07626-PA"/>
    </source>
</evidence>
<evidence type="ECO:0000256" key="6">
    <source>
        <dbReference type="ARBA" id="ARBA00047960"/>
    </source>
</evidence>
<dbReference type="PROSITE" id="PS50404">
    <property type="entry name" value="GST_NTER"/>
    <property type="match status" value="2"/>
</dbReference>
<dbReference type="AlphaFoldDB" id="A0A182YGP0"/>
<dbReference type="VEuPathDB" id="VectorBase:ASTE015882"/>
<dbReference type="FunFam" id="3.40.30.10:FF:000393">
    <property type="entry name" value="Glutathione S-transferase"/>
    <property type="match status" value="1"/>
</dbReference>
<dbReference type="Gene3D" id="3.40.30.10">
    <property type="entry name" value="Glutaredoxin"/>
    <property type="match status" value="2"/>
</dbReference>
<dbReference type="PANTHER" id="PTHR43969:SF9">
    <property type="entry name" value="GLUTATHIONE S TRANSFERASE D10, ISOFORM A-RELATED"/>
    <property type="match status" value="1"/>
</dbReference>
<dbReference type="InterPro" id="IPR036282">
    <property type="entry name" value="Glutathione-S-Trfase_C_sf"/>
</dbReference>
<protein>
    <recommendedName>
        <fullName evidence="3">glutathione transferase</fullName>
        <ecNumber evidence="3">2.5.1.18</ecNumber>
    </recommendedName>
    <alternativeName>
        <fullName evidence="5">GST class-theta</fullName>
    </alternativeName>
</protein>
<dbReference type="SFLD" id="SFLDS00019">
    <property type="entry name" value="Glutathione_Transferase_(cytos"/>
    <property type="match status" value="2"/>
</dbReference>
<comment type="subunit">
    <text evidence="2">Homodimer.</text>
</comment>
<dbReference type="FunFam" id="1.20.1050.10:FF:000007">
    <property type="entry name" value="Glutathione S-transferase 1-1"/>
    <property type="match status" value="2"/>
</dbReference>
<comment type="catalytic activity">
    <reaction evidence="6">
        <text>RX + glutathione = an S-substituted glutathione + a halide anion + H(+)</text>
        <dbReference type="Rhea" id="RHEA:16437"/>
        <dbReference type="ChEBI" id="CHEBI:15378"/>
        <dbReference type="ChEBI" id="CHEBI:16042"/>
        <dbReference type="ChEBI" id="CHEBI:17792"/>
        <dbReference type="ChEBI" id="CHEBI:57925"/>
        <dbReference type="ChEBI" id="CHEBI:90779"/>
        <dbReference type="EC" id="2.5.1.18"/>
    </reaction>
</comment>
<dbReference type="PANTHER" id="PTHR43969">
    <property type="entry name" value="GLUTATHIONE S TRANSFERASE D10, ISOFORM A-RELATED"/>
    <property type="match status" value="1"/>
</dbReference>
<accession>A0A182YGP0</accession>
<dbReference type="STRING" id="30069.A0A182YGP0"/>
<dbReference type="VEuPathDB" id="VectorBase:ASTEI07626"/>
<dbReference type="Pfam" id="PF13417">
    <property type="entry name" value="GST_N_3"/>
    <property type="match status" value="1"/>
</dbReference>
<evidence type="ECO:0000313" key="8">
    <source>
        <dbReference type="Proteomes" id="UP000076408"/>
    </source>
</evidence>
<dbReference type="SUPFAM" id="SSF47616">
    <property type="entry name" value="GST C-terminal domain-like"/>
    <property type="match status" value="2"/>
</dbReference>
<evidence type="ECO:0000256" key="1">
    <source>
        <dbReference type="ARBA" id="ARBA00009899"/>
    </source>
</evidence>
<dbReference type="EC" id="2.5.1.18" evidence="3"/>
<reference evidence="7" key="2">
    <citation type="submission" date="2020-05" db="UniProtKB">
        <authorList>
            <consortium name="EnsemblMetazoa"/>
        </authorList>
    </citation>
    <scope>IDENTIFICATION</scope>
    <source>
        <strain evidence="7">Indian</strain>
    </source>
</reference>
<comment type="similarity">
    <text evidence="1">Belongs to the GST superfamily. Theta family.</text>
</comment>
<reference evidence="8" key="1">
    <citation type="journal article" date="2014" name="Genome Biol.">
        <title>Genome analysis of a major urban malaria vector mosquito, Anopheles stephensi.</title>
        <authorList>
            <person name="Jiang X."/>
            <person name="Peery A."/>
            <person name="Hall A.B."/>
            <person name="Sharma A."/>
            <person name="Chen X.G."/>
            <person name="Waterhouse R.M."/>
            <person name="Komissarov A."/>
            <person name="Riehle M.M."/>
            <person name="Shouche Y."/>
            <person name="Sharakhova M.V."/>
            <person name="Lawson D."/>
            <person name="Pakpour N."/>
            <person name="Arensburger P."/>
            <person name="Davidson V.L."/>
            <person name="Eiglmeier K."/>
            <person name="Emrich S."/>
            <person name="George P."/>
            <person name="Kennedy R.C."/>
            <person name="Mane S.P."/>
            <person name="Maslen G."/>
            <person name="Oringanje C."/>
            <person name="Qi Y."/>
            <person name="Settlage R."/>
            <person name="Tojo M."/>
            <person name="Tubio J.M."/>
            <person name="Unger M.F."/>
            <person name="Wang B."/>
            <person name="Vernick K.D."/>
            <person name="Ribeiro J.M."/>
            <person name="James A.A."/>
            <person name="Michel K."/>
            <person name="Riehle M.A."/>
            <person name="Luckhart S."/>
            <person name="Sharakhov I.V."/>
            <person name="Tu Z."/>
        </authorList>
    </citation>
    <scope>NUCLEOTIDE SEQUENCE [LARGE SCALE GENOMIC DNA]</scope>
    <source>
        <strain evidence="8">Indian</strain>
    </source>
</reference>
<dbReference type="InterPro" id="IPR040079">
    <property type="entry name" value="Glutathione_S-Trfase"/>
</dbReference>
<dbReference type="VEuPathDB" id="VectorBase:ASTEI20_036047"/>
<dbReference type="EnsemblMetazoa" id="ASTEI07626-RA">
    <property type="protein sequence ID" value="ASTEI07626-PA"/>
    <property type="gene ID" value="ASTEI07626"/>
</dbReference>